<sequence length="45" mass="5437">MGRYNWKITEFRLERIFQNKKTTSTSHTLLEPEQKKAHSNCKQVE</sequence>
<evidence type="ECO:0000256" key="1">
    <source>
        <dbReference type="SAM" id="MobiDB-lite"/>
    </source>
</evidence>
<name>A0A6M1PRE4_9BACL</name>
<reference evidence="2 3" key="1">
    <citation type="submission" date="2020-02" db="EMBL/GenBank/DDBJ databases">
        <authorList>
            <person name="Gao J."/>
            <person name="Sun J."/>
        </authorList>
    </citation>
    <scope>NUCLEOTIDE SEQUENCE [LARGE SCALE GENOMIC DNA]</scope>
    <source>
        <strain evidence="2 3">7124</strain>
    </source>
</reference>
<gene>
    <name evidence="2" type="ORF">G5B47_18030</name>
</gene>
<dbReference type="Proteomes" id="UP000480151">
    <property type="component" value="Unassembled WGS sequence"/>
</dbReference>
<evidence type="ECO:0000313" key="2">
    <source>
        <dbReference type="EMBL" id="NGM84313.1"/>
    </source>
</evidence>
<comment type="caution">
    <text evidence="2">The sequence shown here is derived from an EMBL/GenBank/DDBJ whole genome shotgun (WGS) entry which is preliminary data.</text>
</comment>
<evidence type="ECO:0000313" key="3">
    <source>
        <dbReference type="Proteomes" id="UP000480151"/>
    </source>
</evidence>
<dbReference type="RefSeq" id="WP_165100957.1">
    <property type="nucleotide sequence ID" value="NZ_JAAKGU010000009.1"/>
</dbReference>
<protein>
    <submittedName>
        <fullName evidence="2">Uncharacterized protein</fullName>
    </submittedName>
</protein>
<organism evidence="2 3">
    <name type="scientific">Paenibacillus apii</name>
    <dbReference type="NCBI Taxonomy" id="1850370"/>
    <lineage>
        <taxon>Bacteria</taxon>
        <taxon>Bacillati</taxon>
        <taxon>Bacillota</taxon>
        <taxon>Bacilli</taxon>
        <taxon>Bacillales</taxon>
        <taxon>Paenibacillaceae</taxon>
        <taxon>Paenibacillus</taxon>
    </lineage>
</organism>
<accession>A0A6M1PRE4</accession>
<dbReference type="AlphaFoldDB" id="A0A6M1PRE4"/>
<dbReference type="EMBL" id="JAAKGU010000009">
    <property type="protein sequence ID" value="NGM84313.1"/>
    <property type="molecule type" value="Genomic_DNA"/>
</dbReference>
<proteinExistence type="predicted"/>
<keyword evidence="3" id="KW-1185">Reference proteome</keyword>
<feature type="region of interest" description="Disordered" evidence="1">
    <location>
        <begin position="22"/>
        <end position="45"/>
    </location>
</feature>